<evidence type="ECO:0000313" key="9">
    <source>
        <dbReference type="Proteomes" id="UP000887566"/>
    </source>
</evidence>
<dbReference type="GO" id="GO:0140664">
    <property type="term" value="F:ATP-dependent DNA damage sensor activity"/>
    <property type="evidence" value="ECO:0007669"/>
    <property type="project" value="InterPro"/>
</dbReference>
<evidence type="ECO:0000256" key="3">
    <source>
        <dbReference type="ARBA" id="ARBA00022763"/>
    </source>
</evidence>
<evidence type="ECO:0000256" key="7">
    <source>
        <dbReference type="ARBA" id="ARBA00040674"/>
    </source>
</evidence>
<dbReference type="InterPro" id="IPR016467">
    <property type="entry name" value="DNA_recomb/repair_RecA-like"/>
</dbReference>
<reference evidence="10" key="1">
    <citation type="submission" date="2022-11" db="UniProtKB">
        <authorList>
            <consortium name="WormBaseParasite"/>
        </authorList>
    </citation>
    <scope>IDENTIFICATION</scope>
</reference>
<name>A0A914XNX0_9BILA</name>
<keyword evidence="4" id="KW-0067">ATP-binding</keyword>
<feature type="domain" description="RecA family profile 1" evidence="8">
    <location>
        <begin position="30"/>
        <end position="212"/>
    </location>
</feature>
<dbReference type="PROSITE" id="PS50162">
    <property type="entry name" value="RECA_2"/>
    <property type="match status" value="1"/>
</dbReference>
<dbReference type="InterPro" id="IPR052093">
    <property type="entry name" value="HR_Repair_Mediator"/>
</dbReference>
<evidence type="ECO:0000256" key="1">
    <source>
        <dbReference type="ARBA" id="ARBA00004123"/>
    </source>
</evidence>
<dbReference type="InterPro" id="IPR013632">
    <property type="entry name" value="Rad51_C"/>
</dbReference>
<dbReference type="GO" id="GO:0000400">
    <property type="term" value="F:four-way junction DNA binding"/>
    <property type="evidence" value="ECO:0007669"/>
    <property type="project" value="TreeGrafter"/>
</dbReference>
<sequence length="286" mass="31668">MEDGKIEYVDAESLGFRLAADLYQEELNANNRPISTQCPDLDNALRGGILLGAINEFVGQAGMGKSQMCMQTAVSAHFPPEMGGVGGEVVYVDTEGCFSTDRIKSMIDAILRDHLKNNLRKGDGIPSVNSIMDTIYTYRCLDLVQMTSAIHGLESFVDARPKVRLVIVDSIACHFRQDFEGTNVRSWTLNDIVVVFRRLAARGIAVLVTNQVTTRFAQGTGSSYMASALGQSWSHHCTNRVWLYRDAEDRRCAHIFKSPYCSEQTVNYVITQDGIRNQKPLGDASS</sequence>
<dbReference type="AlphaFoldDB" id="A0A914XNX0"/>
<dbReference type="WBParaSite" id="PSAMB.scaffold905size38858.g9588.t1">
    <property type="protein sequence ID" value="PSAMB.scaffold905size38858.g9588.t1"/>
    <property type="gene ID" value="PSAMB.scaffold905size38858.g9588"/>
</dbReference>
<dbReference type="PIRSF" id="PIRSF005856">
    <property type="entry name" value="Rad51"/>
    <property type="match status" value="1"/>
</dbReference>
<evidence type="ECO:0000313" key="10">
    <source>
        <dbReference type="WBParaSite" id="PSAMB.scaffold905size38858.g9588.t1"/>
    </source>
</evidence>
<comment type="subcellular location">
    <subcellularLocation>
        <location evidence="1">Nucleus</location>
    </subcellularLocation>
</comment>
<dbReference type="GO" id="GO:0007131">
    <property type="term" value="P:reciprocal meiotic recombination"/>
    <property type="evidence" value="ECO:0007669"/>
    <property type="project" value="TreeGrafter"/>
</dbReference>
<dbReference type="GO" id="GO:0033063">
    <property type="term" value="C:Rad51B-Rad51C-Rad51D-XRCC2 complex"/>
    <property type="evidence" value="ECO:0007669"/>
    <property type="project" value="TreeGrafter"/>
</dbReference>
<proteinExistence type="predicted"/>
<dbReference type="GO" id="GO:0005524">
    <property type="term" value="F:ATP binding"/>
    <property type="evidence" value="ECO:0007669"/>
    <property type="project" value="UniProtKB-KW"/>
</dbReference>
<dbReference type="PANTHER" id="PTHR46239">
    <property type="entry name" value="DNA REPAIR PROTEIN RAD51 HOMOLOG 3 RAD51C"/>
    <property type="match status" value="1"/>
</dbReference>
<keyword evidence="9" id="KW-1185">Reference proteome</keyword>
<keyword evidence="3" id="KW-0227">DNA damage</keyword>
<dbReference type="InterPro" id="IPR020588">
    <property type="entry name" value="RecA_ATP-bd"/>
</dbReference>
<evidence type="ECO:0000259" key="8">
    <source>
        <dbReference type="PROSITE" id="PS50162"/>
    </source>
</evidence>
<evidence type="ECO:0000256" key="6">
    <source>
        <dbReference type="ARBA" id="ARBA00023242"/>
    </source>
</evidence>
<dbReference type="GO" id="GO:0033065">
    <property type="term" value="C:Rad51C-XRCC3 complex"/>
    <property type="evidence" value="ECO:0007669"/>
    <property type="project" value="TreeGrafter"/>
</dbReference>
<organism evidence="9 10">
    <name type="scientific">Plectus sambesii</name>
    <dbReference type="NCBI Taxonomy" id="2011161"/>
    <lineage>
        <taxon>Eukaryota</taxon>
        <taxon>Metazoa</taxon>
        <taxon>Ecdysozoa</taxon>
        <taxon>Nematoda</taxon>
        <taxon>Chromadorea</taxon>
        <taxon>Plectida</taxon>
        <taxon>Plectina</taxon>
        <taxon>Plectoidea</taxon>
        <taxon>Plectidae</taxon>
        <taxon>Plectus</taxon>
    </lineage>
</organism>
<evidence type="ECO:0000256" key="4">
    <source>
        <dbReference type="ARBA" id="ARBA00022840"/>
    </source>
</evidence>
<dbReference type="GO" id="GO:0005657">
    <property type="term" value="C:replication fork"/>
    <property type="evidence" value="ECO:0007669"/>
    <property type="project" value="TreeGrafter"/>
</dbReference>
<dbReference type="Gene3D" id="3.40.50.300">
    <property type="entry name" value="P-loop containing nucleotide triphosphate hydrolases"/>
    <property type="match status" value="1"/>
</dbReference>
<dbReference type="InterPro" id="IPR027417">
    <property type="entry name" value="P-loop_NTPase"/>
</dbReference>
<keyword evidence="6" id="KW-0539">Nucleus</keyword>
<dbReference type="Proteomes" id="UP000887566">
    <property type="component" value="Unplaced"/>
</dbReference>
<dbReference type="Pfam" id="PF08423">
    <property type="entry name" value="Rad51"/>
    <property type="match status" value="1"/>
</dbReference>
<accession>A0A914XNX0</accession>
<evidence type="ECO:0000256" key="2">
    <source>
        <dbReference type="ARBA" id="ARBA00022741"/>
    </source>
</evidence>
<keyword evidence="5" id="KW-0234">DNA repair</keyword>
<dbReference type="SUPFAM" id="SSF52540">
    <property type="entry name" value="P-loop containing nucleoside triphosphate hydrolases"/>
    <property type="match status" value="1"/>
</dbReference>
<dbReference type="PANTHER" id="PTHR46239:SF1">
    <property type="entry name" value="DNA REPAIR PROTEIN RAD51 HOMOLOG 3"/>
    <property type="match status" value="1"/>
</dbReference>
<keyword evidence="2" id="KW-0547">Nucleotide-binding</keyword>
<dbReference type="GO" id="GO:0000707">
    <property type="term" value="P:meiotic DNA recombinase assembly"/>
    <property type="evidence" value="ECO:0007669"/>
    <property type="project" value="TreeGrafter"/>
</dbReference>
<dbReference type="GO" id="GO:0008821">
    <property type="term" value="F:crossover junction DNA endonuclease activity"/>
    <property type="evidence" value="ECO:0007669"/>
    <property type="project" value="TreeGrafter"/>
</dbReference>
<evidence type="ECO:0000256" key="5">
    <source>
        <dbReference type="ARBA" id="ARBA00023204"/>
    </source>
</evidence>
<protein>
    <recommendedName>
        <fullName evidence="7">DNA repair protein RAD51 homolog 3</fullName>
    </recommendedName>
</protein>